<evidence type="ECO:0000256" key="1">
    <source>
        <dbReference type="SAM" id="MobiDB-lite"/>
    </source>
</evidence>
<evidence type="ECO:0000313" key="3">
    <source>
        <dbReference type="EMBL" id="MDC7676163.1"/>
    </source>
</evidence>
<keyword evidence="2" id="KW-1133">Transmembrane helix</keyword>
<name>A0ABT5HJJ3_9CAUL</name>
<reference evidence="3 4" key="1">
    <citation type="submission" date="2023-01" db="EMBL/GenBank/DDBJ databases">
        <title>Novel species of the genus Asticcacaulis isolated from rivers.</title>
        <authorList>
            <person name="Lu H."/>
        </authorList>
    </citation>
    <scope>NUCLEOTIDE SEQUENCE [LARGE SCALE GENOMIC DNA]</scope>
    <source>
        <strain evidence="3 4">LKC15W</strain>
    </source>
</reference>
<organism evidence="3 4">
    <name type="scientific">Asticcacaulis machinosus</name>
    <dbReference type="NCBI Taxonomy" id="2984211"/>
    <lineage>
        <taxon>Bacteria</taxon>
        <taxon>Pseudomonadati</taxon>
        <taxon>Pseudomonadota</taxon>
        <taxon>Alphaproteobacteria</taxon>
        <taxon>Caulobacterales</taxon>
        <taxon>Caulobacteraceae</taxon>
        <taxon>Asticcacaulis</taxon>
    </lineage>
</organism>
<dbReference type="RefSeq" id="WP_272744514.1">
    <property type="nucleotide sequence ID" value="NZ_JAQQKV010000002.1"/>
</dbReference>
<feature type="transmembrane region" description="Helical" evidence="2">
    <location>
        <begin position="18"/>
        <end position="38"/>
    </location>
</feature>
<evidence type="ECO:0000256" key="2">
    <source>
        <dbReference type="SAM" id="Phobius"/>
    </source>
</evidence>
<keyword evidence="4" id="KW-1185">Reference proteome</keyword>
<proteinExistence type="predicted"/>
<comment type="caution">
    <text evidence="3">The sequence shown here is derived from an EMBL/GenBank/DDBJ whole genome shotgun (WGS) entry which is preliminary data.</text>
</comment>
<evidence type="ECO:0000313" key="4">
    <source>
        <dbReference type="Proteomes" id="UP001218579"/>
    </source>
</evidence>
<keyword evidence="2" id="KW-0812">Transmembrane</keyword>
<dbReference type="EMBL" id="JAQQKV010000002">
    <property type="protein sequence ID" value="MDC7676163.1"/>
    <property type="molecule type" value="Genomic_DNA"/>
</dbReference>
<gene>
    <name evidence="3" type="ORF">PQU98_08480</name>
</gene>
<keyword evidence="2" id="KW-0472">Membrane</keyword>
<feature type="region of interest" description="Disordered" evidence="1">
    <location>
        <begin position="65"/>
        <end position="98"/>
    </location>
</feature>
<protein>
    <submittedName>
        <fullName evidence="3">Uncharacterized protein</fullName>
    </submittedName>
</protein>
<feature type="compositionally biased region" description="Basic and acidic residues" evidence="1">
    <location>
        <begin position="67"/>
        <end position="84"/>
    </location>
</feature>
<sequence length="98" mass="11715">MDKYWTAISDYYQQNEPVINVLIFICSLILAVRYFFYLKGKEKIGSRIWAFFDVLTTWLPASDPVEEDKQARKDSEEERREFLNKRKARKPGNLTDEM</sequence>
<accession>A0ABT5HJJ3</accession>
<dbReference type="Proteomes" id="UP001218579">
    <property type="component" value="Unassembled WGS sequence"/>
</dbReference>